<dbReference type="SUPFAM" id="SSF103473">
    <property type="entry name" value="MFS general substrate transporter"/>
    <property type="match status" value="1"/>
</dbReference>
<evidence type="ECO:0000256" key="6">
    <source>
        <dbReference type="ARBA" id="ARBA00022847"/>
    </source>
</evidence>
<feature type="transmembrane region" description="Helical" evidence="10">
    <location>
        <begin position="387"/>
        <end position="407"/>
    </location>
</feature>
<keyword evidence="5 10" id="KW-0812">Transmembrane</keyword>
<feature type="transmembrane region" description="Helical" evidence="10">
    <location>
        <begin position="82"/>
        <end position="101"/>
    </location>
</feature>
<evidence type="ECO:0000256" key="10">
    <source>
        <dbReference type="SAM" id="Phobius"/>
    </source>
</evidence>
<dbReference type="PROSITE" id="PS50850">
    <property type="entry name" value="MFS"/>
    <property type="match status" value="1"/>
</dbReference>
<feature type="transmembrane region" description="Helical" evidence="10">
    <location>
        <begin position="21"/>
        <end position="41"/>
    </location>
</feature>
<name>A0A4U6U3M1_SETVI</name>
<dbReference type="Pfam" id="PF00083">
    <property type="entry name" value="Sugar_tr"/>
    <property type="match status" value="1"/>
</dbReference>
<dbReference type="InterPro" id="IPR045262">
    <property type="entry name" value="STP/PLT_plant"/>
</dbReference>
<evidence type="ECO:0000313" key="13">
    <source>
        <dbReference type="Proteomes" id="UP000298652"/>
    </source>
</evidence>
<comment type="subcellular location">
    <subcellularLocation>
        <location evidence="1">Membrane</location>
        <topology evidence="1">Multi-pass membrane protein</topology>
    </subcellularLocation>
</comment>
<accession>A0A4U6U3M1</accession>
<feature type="transmembrane region" description="Helical" evidence="10">
    <location>
        <begin position="113"/>
        <end position="132"/>
    </location>
</feature>
<dbReference type="PANTHER" id="PTHR23500">
    <property type="entry name" value="SOLUTE CARRIER FAMILY 2, FACILITATED GLUCOSE TRANSPORTER"/>
    <property type="match status" value="1"/>
</dbReference>
<feature type="transmembrane region" description="Helical" evidence="10">
    <location>
        <begin position="285"/>
        <end position="310"/>
    </location>
</feature>
<dbReference type="InterPro" id="IPR005828">
    <property type="entry name" value="MFS_sugar_transport-like"/>
</dbReference>
<feature type="domain" description="Major facilitator superfamily (MFS) profile" evidence="11">
    <location>
        <begin position="28"/>
        <end position="479"/>
    </location>
</feature>
<keyword evidence="3 9" id="KW-0813">Transport</keyword>
<proteinExistence type="inferred from homology"/>
<dbReference type="InterPro" id="IPR005829">
    <property type="entry name" value="Sugar_transporter_CS"/>
</dbReference>
<dbReference type="GO" id="GO:0015293">
    <property type="term" value="F:symporter activity"/>
    <property type="evidence" value="ECO:0007669"/>
    <property type="project" value="UniProtKB-KW"/>
</dbReference>
<keyword evidence="13" id="KW-1185">Reference proteome</keyword>
<dbReference type="InterPro" id="IPR036259">
    <property type="entry name" value="MFS_trans_sf"/>
</dbReference>
<dbReference type="InterPro" id="IPR003663">
    <property type="entry name" value="Sugar/inositol_transpt"/>
</dbReference>
<dbReference type="Gramene" id="TKW04727">
    <property type="protein sequence ID" value="TKW04727"/>
    <property type="gene ID" value="SEVIR_7G128200v2"/>
</dbReference>
<dbReference type="Proteomes" id="UP000298652">
    <property type="component" value="Chromosome 7"/>
</dbReference>
<feature type="transmembrane region" description="Helical" evidence="10">
    <location>
        <begin position="199"/>
        <end position="222"/>
    </location>
</feature>
<dbReference type="GO" id="GO:0015145">
    <property type="term" value="F:monosaccharide transmembrane transporter activity"/>
    <property type="evidence" value="ECO:0007669"/>
    <property type="project" value="InterPro"/>
</dbReference>
<evidence type="ECO:0000256" key="1">
    <source>
        <dbReference type="ARBA" id="ARBA00004141"/>
    </source>
</evidence>
<dbReference type="Gene3D" id="1.20.1250.20">
    <property type="entry name" value="MFS general substrate transporter like domains"/>
    <property type="match status" value="1"/>
</dbReference>
<dbReference type="GO" id="GO:0016020">
    <property type="term" value="C:membrane"/>
    <property type="evidence" value="ECO:0007669"/>
    <property type="project" value="UniProtKB-SubCell"/>
</dbReference>
<evidence type="ECO:0000256" key="9">
    <source>
        <dbReference type="RuleBase" id="RU003346"/>
    </source>
</evidence>
<feature type="transmembrane region" description="Helical" evidence="10">
    <location>
        <begin position="138"/>
        <end position="160"/>
    </location>
</feature>
<dbReference type="FunFam" id="1.20.1250.20:FF:000002">
    <property type="entry name" value="Sugar transport protein 13"/>
    <property type="match status" value="1"/>
</dbReference>
<feature type="transmembrane region" description="Helical" evidence="10">
    <location>
        <begin position="322"/>
        <end position="344"/>
    </location>
</feature>
<keyword evidence="4" id="KW-0762">Sugar transport</keyword>
<dbReference type="InterPro" id="IPR020846">
    <property type="entry name" value="MFS_dom"/>
</dbReference>
<comment type="similarity">
    <text evidence="2 9">Belongs to the major facilitator superfamily. Sugar transporter (TC 2.A.1.1) family.</text>
</comment>
<evidence type="ECO:0000256" key="3">
    <source>
        <dbReference type="ARBA" id="ARBA00022448"/>
    </source>
</evidence>
<evidence type="ECO:0000256" key="4">
    <source>
        <dbReference type="ARBA" id="ARBA00022597"/>
    </source>
</evidence>
<evidence type="ECO:0000256" key="8">
    <source>
        <dbReference type="ARBA" id="ARBA00023136"/>
    </source>
</evidence>
<dbReference type="InterPro" id="IPR044778">
    <property type="entry name" value="MFS_STP/MST-like_plant"/>
</dbReference>
<sequence>MVGGGFVAAEGGQVRDYSGGVTFSVAVTCLMAASCGLIFGYDIGVSGGVTQMESFLNKFFPEVLHGMRSAKRDAYCKYDNQLLTAFTSSMYIAGMLASLVASGVTKRAGRKAVMLAGGTMFLAGSVINAGAVNIAMLIIGRILLGFGVGFTAQAAPLYLAETSPTRWRGAFTSAYHIFLVAGTLAANVANYFTNRIPGWGWRVSLGLAAVPATVIVLGALFVSDSPSSLLLRGEPEKARESLQRVRGPDAHVEAEFKDIARAVEEARRNEEGAFRRLRGKGYRHYLVMAVAIPTFFDLTGMIVITVFSPVLFRTVGFDSQKAVFGAVIISLVSLSGVVLSTVVVDRCGRRFLFLAGGTAMLIFQVAVSWILADHLGKHGAATMPRNYAVGVVVLMCLYTFSFSLSWGPLKWVVPSEIYPVDIRSAGQAVTLSVALTLSFTQTQVFISMLCAMKYAIFLFYSGWVLAMTVFIAAFLPETKGVPLEAMRSVWAGHWFWRRFVVLDAKQEVQMNRM</sequence>
<gene>
    <name evidence="12" type="ORF">SEVIR_7G128200v2</name>
</gene>
<dbReference type="PROSITE" id="PS00217">
    <property type="entry name" value="SUGAR_TRANSPORT_2"/>
    <property type="match status" value="1"/>
</dbReference>
<evidence type="ECO:0000256" key="7">
    <source>
        <dbReference type="ARBA" id="ARBA00022989"/>
    </source>
</evidence>
<keyword evidence="8 10" id="KW-0472">Membrane</keyword>
<keyword evidence="6" id="KW-0769">Symport</keyword>
<evidence type="ECO:0000259" key="11">
    <source>
        <dbReference type="PROSITE" id="PS50850"/>
    </source>
</evidence>
<evidence type="ECO:0000256" key="5">
    <source>
        <dbReference type="ARBA" id="ARBA00022692"/>
    </source>
</evidence>
<feature type="transmembrane region" description="Helical" evidence="10">
    <location>
        <begin position="351"/>
        <end position="372"/>
    </location>
</feature>
<reference evidence="12" key="1">
    <citation type="submission" date="2019-03" db="EMBL/GenBank/DDBJ databases">
        <title>WGS assembly of Setaria viridis.</title>
        <authorList>
            <person name="Huang P."/>
            <person name="Jenkins J."/>
            <person name="Grimwood J."/>
            <person name="Barry K."/>
            <person name="Healey A."/>
            <person name="Mamidi S."/>
            <person name="Sreedasyam A."/>
            <person name="Shu S."/>
            <person name="Feldman M."/>
            <person name="Wu J."/>
            <person name="Yu Y."/>
            <person name="Chen C."/>
            <person name="Johnson J."/>
            <person name="Rokhsar D."/>
            <person name="Baxter I."/>
            <person name="Schmutz J."/>
            <person name="Brutnell T."/>
            <person name="Kellogg E."/>
        </authorList>
    </citation>
    <scope>NUCLEOTIDE SEQUENCE [LARGE SCALE GENOMIC DNA]</scope>
</reference>
<evidence type="ECO:0000313" key="12">
    <source>
        <dbReference type="EMBL" id="TKW04727.1"/>
    </source>
</evidence>
<dbReference type="PRINTS" id="PR00171">
    <property type="entry name" value="SUGRTRNSPORT"/>
</dbReference>
<dbReference type="AlphaFoldDB" id="A0A4U6U3M1"/>
<dbReference type="CDD" id="cd17361">
    <property type="entry name" value="MFS_STP"/>
    <property type="match status" value="1"/>
</dbReference>
<protein>
    <recommendedName>
        <fullName evidence="11">Major facilitator superfamily (MFS) profile domain-containing protein</fullName>
    </recommendedName>
</protein>
<organism evidence="12 13">
    <name type="scientific">Setaria viridis</name>
    <name type="common">Green bristlegrass</name>
    <name type="synonym">Setaria italica subsp. viridis</name>
    <dbReference type="NCBI Taxonomy" id="4556"/>
    <lineage>
        <taxon>Eukaryota</taxon>
        <taxon>Viridiplantae</taxon>
        <taxon>Streptophyta</taxon>
        <taxon>Embryophyta</taxon>
        <taxon>Tracheophyta</taxon>
        <taxon>Spermatophyta</taxon>
        <taxon>Magnoliopsida</taxon>
        <taxon>Liliopsida</taxon>
        <taxon>Poales</taxon>
        <taxon>Poaceae</taxon>
        <taxon>PACMAD clade</taxon>
        <taxon>Panicoideae</taxon>
        <taxon>Panicodae</taxon>
        <taxon>Paniceae</taxon>
        <taxon>Cenchrinae</taxon>
        <taxon>Setaria</taxon>
    </lineage>
</organism>
<dbReference type="PANTHER" id="PTHR23500:SF33">
    <property type="entry name" value="OS04G0453200 PROTEIN"/>
    <property type="match status" value="1"/>
</dbReference>
<feature type="transmembrane region" description="Helical" evidence="10">
    <location>
        <begin position="172"/>
        <end position="193"/>
    </location>
</feature>
<dbReference type="OMA" id="GMGTQAM"/>
<dbReference type="EMBL" id="CM016558">
    <property type="protein sequence ID" value="TKW04727.1"/>
    <property type="molecule type" value="Genomic_DNA"/>
</dbReference>
<evidence type="ECO:0000256" key="2">
    <source>
        <dbReference type="ARBA" id="ARBA00010992"/>
    </source>
</evidence>
<feature type="transmembrane region" description="Helical" evidence="10">
    <location>
        <begin position="454"/>
        <end position="475"/>
    </location>
</feature>
<keyword evidence="7 10" id="KW-1133">Transmembrane helix</keyword>
<dbReference type="NCBIfam" id="TIGR00879">
    <property type="entry name" value="SP"/>
    <property type="match status" value="1"/>
</dbReference>